<evidence type="ECO:0000256" key="5">
    <source>
        <dbReference type="ARBA" id="ARBA00022989"/>
    </source>
</evidence>
<comment type="caution">
    <text evidence="12">The sequence shown here is derived from an EMBL/GenBank/DDBJ whole genome shotgun (WGS) entry which is preliminary data.</text>
</comment>
<keyword evidence="4" id="KW-0552">Olfaction</keyword>
<evidence type="ECO:0000256" key="7">
    <source>
        <dbReference type="ARBA" id="ARBA00023136"/>
    </source>
</evidence>
<dbReference type="SUPFAM" id="SSF81321">
    <property type="entry name" value="Family A G protein-coupled receptor-like"/>
    <property type="match status" value="1"/>
</dbReference>
<accession>A0AAV3AIL7</accession>
<dbReference type="PROSITE" id="PS50262">
    <property type="entry name" value="G_PROTEIN_RECEP_F1_2"/>
    <property type="match status" value="1"/>
</dbReference>
<dbReference type="Proteomes" id="UP001181693">
    <property type="component" value="Unassembled WGS sequence"/>
</dbReference>
<feature type="transmembrane region" description="Helical" evidence="10">
    <location>
        <begin position="85"/>
        <end position="109"/>
    </location>
</feature>
<keyword evidence="7 10" id="KW-0472">Membrane</keyword>
<dbReference type="InterPro" id="IPR017452">
    <property type="entry name" value="GPCR_Rhodpsn_7TM"/>
</dbReference>
<gene>
    <name evidence="12" type="ORF">GDO54_013908</name>
</gene>
<name>A0AAV3AIL7_PYXAD</name>
<keyword evidence="9" id="KW-0807">Transducer</keyword>
<keyword evidence="8" id="KW-0675">Receptor</keyword>
<dbReference type="InterPro" id="IPR050516">
    <property type="entry name" value="Olfactory_GPCR"/>
</dbReference>
<evidence type="ECO:0000256" key="1">
    <source>
        <dbReference type="ARBA" id="ARBA00004651"/>
    </source>
</evidence>
<feature type="transmembrane region" description="Helical" evidence="10">
    <location>
        <begin position="204"/>
        <end position="225"/>
    </location>
</feature>
<evidence type="ECO:0000256" key="9">
    <source>
        <dbReference type="ARBA" id="ARBA00023224"/>
    </source>
</evidence>
<dbReference type="InterPro" id="IPR000725">
    <property type="entry name" value="Olfact_rcpt"/>
</dbReference>
<dbReference type="GO" id="GO:0005886">
    <property type="term" value="C:plasma membrane"/>
    <property type="evidence" value="ECO:0007669"/>
    <property type="project" value="UniProtKB-SubCell"/>
</dbReference>
<dbReference type="GO" id="GO:0004930">
    <property type="term" value="F:G protein-coupled receptor activity"/>
    <property type="evidence" value="ECO:0007669"/>
    <property type="project" value="UniProtKB-KW"/>
</dbReference>
<feature type="transmembrane region" description="Helical" evidence="10">
    <location>
        <begin position="272"/>
        <end position="292"/>
    </location>
</feature>
<keyword evidence="5 10" id="KW-1133">Transmembrane helix</keyword>
<protein>
    <recommendedName>
        <fullName evidence="11">G-protein coupled receptors family 1 profile domain-containing protein</fullName>
    </recommendedName>
</protein>
<keyword evidence="2" id="KW-1003">Cell membrane</keyword>
<evidence type="ECO:0000256" key="10">
    <source>
        <dbReference type="SAM" id="Phobius"/>
    </source>
</evidence>
<evidence type="ECO:0000256" key="2">
    <source>
        <dbReference type="ARBA" id="ARBA00022475"/>
    </source>
</evidence>
<dbReference type="Pfam" id="PF13853">
    <property type="entry name" value="7tm_4"/>
    <property type="match status" value="1"/>
</dbReference>
<keyword evidence="3 10" id="KW-0812">Transmembrane</keyword>
<evidence type="ECO:0000256" key="6">
    <source>
        <dbReference type="ARBA" id="ARBA00023040"/>
    </source>
</evidence>
<dbReference type="PRINTS" id="PR00237">
    <property type="entry name" value="GPCRRHODOPSN"/>
</dbReference>
<feature type="transmembrane region" description="Helical" evidence="10">
    <location>
        <begin position="25"/>
        <end position="50"/>
    </location>
</feature>
<proteinExistence type="predicted"/>
<evidence type="ECO:0000259" key="11">
    <source>
        <dbReference type="PROSITE" id="PS50262"/>
    </source>
</evidence>
<dbReference type="GO" id="GO:0004984">
    <property type="term" value="F:olfactory receptor activity"/>
    <property type="evidence" value="ECO:0007669"/>
    <property type="project" value="InterPro"/>
</dbReference>
<dbReference type="EMBL" id="DYDO01000006">
    <property type="protein sequence ID" value="DBA22920.1"/>
    <property type="molecule type" value="Genomic_DNA"/>
</dbReference>
<feature type="transmembrane region" description="Helical" evidence="10">
    <location>
        <begin position="130"/>
        <end position="152"/>
    </location>
</feature>
<sequence length="310" mass="35265">MEKNNQSHPGLFFLYGPLHDSPFDILWFHVFTYIYCMSLIGNVAIILIIFLNSSLHIPLYFFLANLAFLDICCISTTVPKMLHNFVMASFTITFSACAVQLFVFSWIEITELLLFSCMAFDRYIAICKPLHYTIIITHKVCVQASIGVWLLGAFSSAVHTSLTFTLSFCNDQEIKNFFCEVPSLLKLSCTDTTLNEIFTLVTDLIAGILCFVCIAVSYCFIIISISRIRSADSKKKAISTCTSHITVVLIYYGTLFIAYVKPRYGFFENQDVILSIIYGIFIPFLNPLIYTFRNRELINALTKLNIKMAK</sequence>
<feature type="transmembrane region" description="Helical" evidence="10">
    <location>
        <begin position="237"/>
        <end position="260"/>
    </location>
</feature>
<evidence type="ECO:0000313" key="13">
    <source>
        <dbReference type="Proteomes" id="UP001181693"/>
    </source>
</evidence>
<evidence type="ECO:0000313" key="12">
    <source>
        <dbReference type="EMBL" id="DBA22920.1"/>
    </source>
</evidence>
<dbReference type="CDD" id="cd13954">
    <property type="entry name" value="7tmA_OR"/>
    <property type="match status" value="1"/>
</dbReference>
<dbReference type="Gene3D" id="1.20.1070.10">
    <property type="entry name" value="Rhodopsin 7-helix transmembrane proteins"/>
    <property type="match status" value="1"/>
</dbReference>
<dbReference type="InterPro" id="IPR000276">
    <property type="entry name" value="GPCR_Rhodpsn"/>
</dbReference>
<reference evidence="12" key="1">
    <citation type="thesis" date="2020" institute="ProQuest LLC" country="789 East Eisenhower Parkway, Ann Arbor, MI, USA">
        <title>Comparative Genomics and Chromosome Evolution.</title>
        <authorList>
            <person name="Mudd A.B."/>
        </authorList>
    </citation>
    <scope>NUCLEOTIDE SEQUENCE</scope>
    <source>
        <strain evidence="12">1538</strain>
        <tissue evidence="12">Blood</tissue>
    </source>
</reference>
<dbReference type="PRINTS" id="PR00245">
    <property type="entry name" value="OLFACTORYR"/>
</dbReference>
<dbReference type="FunFam" id="1.20.1070.10:FF:000015">
    <property type="entry name" value="Olfactory receptor"/>
    <property type="match status" value="1"/>
</dbReference>
<feature type="domain" description="G-protein coupled receptors family 1 profile" evidence="11">
    <location>
        <begin position="41"/>
        <end position="290"/>
    </location>
</feature>
<evidence type="ECO:0000256" key="8">
    <source>
        <dbReference type="ARBA" id="ARBA00023170"/>
    </source>
</evidence>
<dbReference type="PANTHER" id="PTHR26452">
    <property type="entry name" value="OLFACTORY RECEPTOR"/>
    <property type="match status" value="1"/>
</dbReference>
<evidence type="ECO:0000256" key="4">
    <source>
        <dbReference type="ARBA" id="ARBA00022725"/>
    </source>
</evidence>
<keyword evidence="6" id="KW-0297">G-protein coupled receptor</keyword>
<keyword evidence="4" id="KW-0716">Sensory transduction</keyword>
<evidence type="ECO:0000256" key="3">
    <source>
        <dbReference type="ARBA" id="ARBA00022692"/>
    </source>
</evidence>
<dbReference type="AlphaFoldDB" id="A0AAV3AIL7"/>
<keyword evidence="13" id="KW-1185">Reference proteome</keyword>
<comment type="subcellular location">
    <subcellularLocation>
        <location evidence="1">Cell membrane</location>
        <topology evidence="1">Multi-pass membrane protein</topology>
    </subcellularLocation>
</comment>
<feature type="transmembrane region" description="Helical" evidence="10">
    <location>
        <begin position="57"/>
        <end position="79"/>
    </location>
</feature>
<organism evidence="12 13">
    <name type="scientific">Pyxicephalus adspersus</name>
    <name type="common">African bullfrog</name>
    <dbReference type="NCBI Taxonomy" id="30357"/>
    <lineage>
        <taxon>Eukaryota</taxon>
        <taxon>Metazoa</taxon>
        <taxon>Chordata</taxon>
        <taxon>Craniata</taxon>
        <taxon>Vertebrata</taxon>
        <taxon>Euteleostomi</taxon>
        <taxon>Amphibia</taxon>
        <taxon>Batrachia</taxon>
        <taxon>Anura</taxon>
        <taxon>Neobatrachia</taxon>
        <taxon>Ranoidea</taxon>
        <taxon>Pyxicephalidae</taxon>
        <taxon>Pyxicephalinae</taxon>
        <taxon>Pyxicephalus</taxon>
    </lineage>
</organism>